<protein>
    <submittedName>
        <fullName evidence="1">Uncharacterized protein</fullName>
    </submittedName>
</protein>
<dbReference type="Proteomes" id="UP000694410">
    <property type="component" value="Unplaced"/>
</dbReference>
<proteinExistence type="predicted"/>
<sequence>PFPTGPSRTLFSIDQVPAVREKIQVTMNEKHREGSDLERGYKGAVCSTTASFMKHQICWKRKQIFHMLARRPSAGTALSIYTWD</sequence>
<accession>A0A8C0VMR5</accession>
<dbReference type="AlphaFoldDB" id="A0A8C0VMR5"/>
<organism evidence="1 2">
    <name type="scientific">Cyanistes caeruleus</name>
    <name type="common">Eurasian blue tit</name>
    <name type="synonym">Parus caeruleus</name>
    <dbReference type="NCBI Taxonomy" id="156563"/>
    <lineage>
        <taxon>Eukaryota</taxon>
        <taxon>Metazoa</taxon>
        <taxon>Chordata</taxon>
        <taxon>Craniata</taxon>
        <taxon>Vertebrata</taxon>
        <taxon>Euteleostomi</taxon>
        <taxon>Archelosauria</taxon>
        <taxon>Archosauria</taxon>
        <taxon>Dinosauria</taxon>
        <taxon>Saurischia</taxon>
        <taxon>Theropoda</taxon>
        <taxon>Coelurosauria</taxon>
        <taxon>Aves</taxon>
        <taxon>Neognathae</taxon>
        <taxon>Neoaves</taxon>
        <taxon>Telluraves</taxon>
        <taxon>Australaves</taxon>
        <taxon>Passeriformes</taxon>
        <taxon>Paridae</taxon>
        <taxon>Cyanistes</taxon>
    </lineage>
</organism>
<evidence type="ECO:0000313" key="1">
    <source>
        <dbReference type="Ensembl" id="ENSCCEP00000023769.1"/>
    </source>
</evidence>
<evidence type="ECO:0000313" key="2">
    <source>
        <dbReference type="Proteomes" id="UP000694410"/>
    </source>
</evidence>
<keyword evidence="2" id="KW-1185">Reference proteome</keyword>
<name>A0A8C0VMR5_CYACU</name>
<reference evidence="1" key="2">
    <citation type="submission" date="2025-09" db="UniProtKB">
        <authorList>
            <consortium name="Ensembl"/>
        </authorList>
    </citation>
    <scope>IDENTIFICATION</scope>
</reference>
<reference evidence="1" key="1">
    <citation type="submission" date="2025-08" db="UniProtKB">
        <authorList>
            <consortium name="Ensembl"/>
        </authorList>
    </citation>
    <scope>IDENTIFICATION</scope>
</reference>
<dbReference type="Ensembl" id="ENSCCET00000035812.1">
    <property type="protein sequence ID" value="ENSCCEP00000023769.1"/>
    <property type="gene ID" value="ENSCCEG00000021204.1"/>
</dbReference>